<dbReference type="Pfam" id="PF13469">
    <property type="entry name" value="Sulfotransfer_3"/>
    <property type="match status" value="1"/>
</dbReference>
<keyword evidence="2" id="KW-1185">Reference proteome</keyword>
<dbReference type="InterPro" id="IPR027417">
    <property type="entry name" value="P-loop_NTPase"/>
</dbReference>
<organism evidence="1 2">
    <name type="scientific">Ornithinimicrobium faecis</name>
    <dbReference type="NCBI Taxonomy" id="2934158"/>
    <lineage>
        <taxon>Bacteria</taxon>
        <taxon>Bacillati</taxon>
        <taxon>Actinomycetota</taxon>
        <taxon>Actinomycetes</taxon>
        <taxon>Micrococcales</taxon>
        <taxon>Ornithinimicrobiaceae</taxon>
        <taxon>Ornithinimicrobium</taxon>
    </lineage>
</organism>
<evidence type="ECO:0000313" key="2">
    <source>
        <dbReference type="Proteomes" id="UP001056455"/>
    </source>
</evidence>
<dbReference type="Proteomes" id="UP001056455">
    <property type="component" value="Chromosome"/>
</dbReference>
<dbReference type="Gene3D" id="3.40.50.300">
    <property type="entry name" value="P-loop containing nucleotide triphosphate hydrolases"/>
    <property type="match status" value="1"/>
</dbReference>
<dbReference type="SUPFAM" id="SSF52540">
    <property type="entry name" value="P-loop containing nucleoside triphosphate hydrolases"/>
    <property type="match status" value="1"/>
</dbReference>
<protein>
    <recommendedName>
        <fullName evidence="3">Sulfotransferase family protein</fullName>
    </recommendedName>
</protein>
<name>A0ABY4YTA3_9MICO</name>
<gene>
    <name evidence="1" type="ORF">NF556_19805</name>
</gene>
<dbReference type="RefSeq" id="WP_252592908.1">
    <property type="nucleotide sequence ID" value="NZ_CP099489.1"/>
</dbReference>
<evidence type="ECO:0008006" key="3">
    <source>
        <dbReference type="Google" id="ProtNLM"/>
    </source>
</evidence>
<evidence type="ECO:0000313" key="1">
    <source>
        <dbReference type="EMBL" id="USQ79804.1"/>
    </source>
</evidence>
<accession>A0ABY4YTA3</accession>
<reference evidence="1" key="1">
    <citation type="submission" date="2022-06" db="EMBL/GenBank/DDBJ databases">
        <title>Ornithinimicrobium HY1793.</title>
        <authorList>
            <person name="Huang Y."/>
        </authorList>
    </citation>
    <scope>NUCLEOTIDE SEQUENCE</scope>
    <source>
        <strain evidence="1">HY1793</strain>
    </source>
</reference>
<dbReference type="EMBL" id="CP099489">
    <property type="protein sequence ID" value="USQ79804.1"/>
    <property type="molecule type" value="Genomic_DNA"/>
</dbReference>
<sequence>MTDRVLVLVVGAGRSGTSSLAGVLSHLGFHVPPPVVSADPSNPRGHFEPQWVVDFHQRILAASGYVFADGDPLASSRVLQTARRGDYQAELHDWLDAVSASETRLVVKDPRTVWVASLWAEVAAEMGLRVCYVTMLRHPAEVVSSHSRHYTPGREGSERLRAETALLAGWINLNLVAEEATRMGQRHSIMYADLLSDWRRELAPLQECCDLQLDLNGADAARVDEFVDPELRRVRRTWDGNRIPLALRNIASALWIDLEMYARGKVEQSEYIASVDRHRVNFRNLYTASDMIVRDRTRRAAQAERRVGYKEALADAAKALNLLR</sequence>
<proteinExistence type="predicted"/>